<reference evidence="6 7" key="1">
    <citation type="submission" date="2016-06" db="EMBL/GenBank/DDBJ databases">
        <title>Evolution of pathogenesis and genome organization in the Tremellales.</title>
        <authorList>
            <person name="Cuomo C."/>
            <person name="Litvintseva A."/>
            <person name="Heitman J."/>
            <person name="Chen Y."/>
            <person name="Sun S."/>
            <person name="Springer D."/>
            <person name="Dromer F."/>
            <person name="Young S."/>
            <person name="Zeng Q."/>
            <person name="Chapman S."/>
            <person name="Gujja S."/>
            <person name="Saif S."/>
            <person name="Birren B."/>
        </authorList>
    </citation>
    <scope>NUCLEOTIDE SEQUENCE [LARGE SCALE GENOMIC DNA]</scope>
    <source>
        <strain evidence="6 7">ATCC 28783</strain>
    </source>
</reference>
<dbReference type="Gene3D" id="6.10.250.1770">
    <property type="match status" value="1"/>
</dbReference>
<feature type="signal peptide" evidence="3">
    <location>
        <begin position="1"/>
        <end position="29"/>
    </location>
</feature>
<evidence type="ECO:0008006" key="8">
    <source>
        <dbReference type="Google" id="ProtNLM"/>
    </source>
</evidence>
<dbReference type="Proteomes" id="UP000289152">
    <property type="component" value="Unassembled WGS sequence"/>
</dbReference>
<dbReference type="PANTHER" id="PTHR13191">
    <property type="entry name" value="RIBOSOMAL RNA PROCESSING PROTEIN 7-RELATED"/>
    <property type="match status" value="1"/>
</dbReference>
<dbReference type="Gene3D" id="3.30.70.330">
    <property type="match status" value="1"/>
</dbReference>
<comment type="caution">
    <text evidence="6">The sequence shown here is derived from an EMBL/GenBank/DDBJ whole genome shotgun (WGS) entry which is preliminary data.</text>
</comment>
<evidence type="ECO:0000313" key="7">
    <source>
        <dbReference type="Proteomes" id="UP000289152"/>
    </source>
</evidence>
<dbReference type="GO" id="GO:0032545">
    <property type="term" value="C:CURI complex"/>
    <property type="evidence" value="ECO:0007669"/>
    <property type="project" value="TreeGrafter"/>
</dbReference>
<proteinExistence type="inferred from homology"/>
<keyword evidence="7" id="KW-1185">Reference proteome</keyword>
<dbReference type="GO" id="GO:0003676">
    <property type="term" value="F:nucleic acid binding"/>
    <property type="evidence" value="ECO:0007669"/>
    <property type="project" value="InterPro"/>
</dbReference>
<feature type="compositionally biased region" description="Polar residues" evidence="2">
    <location>
        <begin position="222"/>
        <end position="234"/>
    </location>
</feature>
<dbReference type="Pfam" id="PF17799">
    <property type="entry name" value="RRM_Rrp7"/>
    <property type="match status" value="1"/>
</dbReference>
<comment type="similarity">
    <text evidence="1">Belongs to the RRP7 family.</text>
</comment>
<feature type="chain" id="PRO_5020373137" description="Ribosomal RNA-processing protein 7 C-terminal domain-containing protein" evidence="3">
    <location>
        <begin position="30"/>
        <end position="405"/>
    </location>
</feature>
<evidence type="ECO:0000256" key="3">
    <source>
        <dbReference type="SAM" id="SignalP"/>
    </source>
</evidence>
<dbReference type="GO" id="GO:0006364">
    <property type="term" value="P:rRNA processing"/>
    <property type="evidence" value="ECO:0007669"/>
    <property type="project" value="TreeGrafter"/>
</dbReference>
<feature type="domain" description="Rrp7 RRM-like N-terminal" evidence="5">
    <location>
        <begin position="13"/>
        <end position="98"/>
    </location>
</feature>
<evidence type="ECO:0000259" key="4">
    <source>
        <dbReference type="Pfam" id="PF12923"/>
    </source>
</evidence>
<dbReference type="InParanoid" id="A0A4Q1BH89"/>
<dbReference type="GO" id="GO:0000028">
    <property type="term" value="P:ribosomal small subunit assembly"/>
    <property type="evidence" value="ECO:0007669"/>
    <property type="project" value="TreeGrafter"/>
</dbReference>
<feature type="region of interest" description="Disordered" evidence="2">
    <location>
        <begin position="113"/>
        <end position="140"/>
    </location>
</feature>
<sequence>MSPTSSPNLYSSFLPIPLLLSSCLPGVSSAFSTHYIYVRPNRPSHSKQSAKSTLADTTSSDRTIFLCNLPIDMTDRHLRLIFQRWGVLESISLSSSSTGDILESVILADEEENFHSDSDSASQSGHVESKDNNDGLNQSNYHIDIDTTAENEVKDKIPELTFMNSNISRREKRRKRQITKIPLIISLPNPPRPFEKSGLRTAHITFLSNISLNRLFSSSPNPIQMNDYPSSSHHTSIRTDTETRKQVQKRKEEMEREDENGDGDEVVLGLNYYLKRYNSSRPNLPLIKVHADSALDKYDHLHSLLLSSRARKRGAGALVDDEGFTVVVRGGRHGRTGGEMGVGVVSQNGNLKNLEKKKKLEVVGEFYKFQRTDKRRQELAGLRKQFESDKARVEEMRNSKRLKPY</sequence>
<dbReference type="SUPFAM" id="SSF54928">
    <property type="entry name" value="RNA-binding domain, RBD"/>
    <property type="match status" value="1"/>
</dbReference>
<dbReference type="InterPro" id="IPR024326">
    <property type="entry name" value="RRP7_C"/>
</dbReference>
<dbReference type="InterPro" id="IPR040446">
    <property type="entry name" value="RRP7"/>
</dbReference>
<dbReference type="STRING" id="5217.A0A4Q1BH89"/>
<dbReference type="AlphaFoldDB" id="A0A4Q1BH89"/>
<feature type="compositionally biased region" description="Basic and acidic residues" evidence="2">
    <location>
        <begin position="237"/>
        <end position="254"/>
    </location>
</feature>
<evidence type="ECO:0000313" key="6">
    <source>
        <dbReference type="EMBL" id="RXK36959.1"/>
    </source>
</evidence>
<dbReference type="OrthoDB" id="5390at2759"/>
<evidence type="ECO:0000256" key="1">
    <source>
        <dbReference type="ARBA" id="ARBA00006110"/>
    </source>
</evidence>
<evidence type="ECO:0000256" key="2">
    <source>
        <dbReference type="SAM" id="MobiDB-lite"/>
    </source>
</evidence>
<name>A0A4Q1BH89_TREME</name>
<dbReference type="Pfam" id="PF12923">
    <property type="entry name" value="RRP7"/>
    <property type="match status" value="1"/>
</dbReference>
<dbReference type="InterPro" id="IPR040447">
    <property type="entry name" value="RRM_Rrp7"/>
</dbReference>
<dbReference type="VEuPathDB" id="FungiDB:TREMEDRAFT_63629"/>
<accession>A0A4Q1BH89</accession>
<gene>
    <name evidence="6" type="ORF">M231_05793</name>
</gene>
<dbReference type="GO" id="GO:0034456">
    <property type="term" value="C:UTP-C complex"/>
    <property type="evidence" value="ECO:0007669"/>
    <property type="project" value="TreeGrafter"/>
</dbReference>
<organism evidence="6 7">
    <name type="scientific">Tremella mesenterica</name>
    <name type="common">Jelly fungus</name>
    <dbReference type="NCBI Taxonomy" id="5217"/>
    <lineage>
        <taxon>Eukaryota</taxon>
        <taxon>Fungi</taxon>
        <taxon>Dikarya</taxon>
        <taxon>Basidiomycota</taxon>
        <taxon>Agaricomycotina</taxon>
        <taxon>Tremellomycetes</taxon>
        <taxon>Tremellales</taxon>
        <taxon>Tremellaceae</taxon>
        <taxon>Tremella</taxon>
    </lineage>
</organism>
<dbReference type="InterPro" id="IPR012677">
    <property type="entry name" value="Nucleotide-bd_a/b_plait_sf"/>
</dbReference>
<evidence type="ECO:0000259" key="5">
    <source>
        <dbReference type="Pfam" id="PF17799"/>
    </source>
</evidence>
<feature type="region of interest" description="Disordered" evidence="2">
    <location>
        <begin position="222"/>
        <end position="262"/>
    </location>
</feature>
<dbReference type="InterPro" id="IPR035979">
    <property type="entry name" value="RBD_domain_sf"/>
</dbReference>
<feature type="domain" description="Ribosomal RNA-processing protein 7 C-terminal" evidence="4">
    <location>
        <begin position="279"/>
        <end position="405"/>
    </location>
</feature>
<protein>
    <recommendedName>
        <fullName evidence="8">Ribosomal RNA-processing protein 7 C-terminal domain-containing protein</fullName>
    </recommendedName>
</protein>
<keyword evidence="3" id="KW-0732">Signal</keyword>
<dbReference type="PANTHER" id="PTHR13191:SF0">
    <property type="entry name" value="RIBOSOMAL RNA-PROCESSING PROTEIN 7 HOMOLOG A-RELATED"/>
    <property type="match status" value="1"/>
</dbReference>
<dbReference type="EMBL" id="SDIL01000082">
    <property type="protein sequence ID" value="RXK36959.1"/>
    <property type="molecule type" value="Genomic_DNA"/>
</dbReference>